<evidence type="ECO:0000313" key="2">
    <source>
        <dbReference type="Proteomes" id="UP000805649"/>
    </source>
</evidence>
<dbReference type="EMBL" id="VUJX02000002">
    <property type="protein sequence ID" value="KAL0941040.1"/>
    <property type="molecule type" value="Genomic_DNA"/>
</dbReference>
<name>A0ACC3ZAN1_COLTU</name>
<keyword evidence="2" id="KW-1185">Reference proteome</keyword>
<proteinExistence type="predicted"/>
<sequence>MTRKKFNSDLAYASQQAVTHISSVAKGDDDGQIVLTFSHDNLSSPLVIRLIALSIDSYPSCSGFLAYTDDEAIPHAVSGLFDDLPNLSQRKTVLETLDLLSKKLSAALTSESDNGSDVEMTDVDDLDEQSIDTEDEYDYGFNDDVDFGLGTTTPATLQQLPTATKEEVKITSRFIDDIRKAKEVGFKIALLSDVSKHQTDCIFALSLPVHHLGLPDDTLEAWDVESSSYVVLLCRYTSGYPCVENFTNLPPGHPSTMQFLFGKCANYKPTLSSAVTAFNPKFNHIKGEPVEGSLRYETEEQGAPFVQMPITNSINTFMNTELALLLKYRLKHGVSWDRAKELLQEHAKAGHLRQDDGILAHDTSDTAEEEEQVSATARPLLNRDYVQDGYATANSPPQTQQLSMPLIAMQFALRYFVKSTKYCVVCHRKAEPGFTAIKPYVCTEPLCLFQYMALGLGPSIEHEIIARPYVVDLLVSFCAAGLHSDRIREWPQGLAIKVPLLMTHSLQKLLEYTSGDTNSFGDQVATPPTEMVVHEPRSVWTSISAGEFNLDSTQNYPLKAGDIIILTKKPSVTDRSNYYEVHHCRIRNVDIARGADGNVAGRIVEFDCLVSAPRYPNISKESRCYGPESLSVPANEDQSSESTENNEGNMELYLYEHDLDDLPPVCQREALLTLVQAVPPIRTLREYLLSHKGSSLDKCDKIPKSALALLRWIVASNRSYIVQLEQSDEVDNGSGVNNRSREHEKIDGLDNTWMQFRFAQGSPEKEHRFKQALDQQTSSSHPTIFAWHGSPLGNWHSIIRSGLDFKDTLHGRAHGHGVYFSNQFGTSQHYSGHGSNPTVWVGSELNVTIALSLCEIVNKTSQFRCISPCYVVDKVDWIQCRYLVIQRKLSPTPQVPTTEQDDSETRYIAQDPKWVVCGLKSQPVRIPAAALPKWRQNATTSSLPLSQQTNADDEASNALDDESDDFDTIVNIQENNSQNDQIEDEEEENNTIILGSDPEKLSFTQGTLDVASLPQLPPPMWATDNGRKLLGRELSKLQKLQSMTPLHELGWYIDFEKITNMFQWIVELHSFELSLPLAQDMKRNGVNSVVLEIRFGQQFPLSPPFVRVIRPRFLPFSQRGGGHVTGGGALCMELLTNSGWSPVSSMESVLLQVRMAMCNLEPFPARLMGSSGGSSTSDYGISEAIDAYKRAAAAHGWQVPSDLDATARGL</sequence>
<evidence type="ECO:0000313" key="1">
    <source>
        <dbReference type="EMBL" id="KAL0941040.1"/>
    </source>
</evidence>
<comment type="caution">
    <text evidence="1">The sequence shown here is derived from an EMBL/GenBank/DDBJ whole genome shotgun (WGS) entry which is preliminary data.</text>
</comment>
<protein>
    <submittedName>
        <fullName evidence="1">Ubiquitin conjugating</fullName>
    </submittedName>
</protein>
<dbReference type="Proteomes" id="UP000805649">
    <property type="component" value="Unassembled WGS sequence"/>
</dbReference>
<accession>A0ACC3ZAN1</accession>
<reference evidence="1 2" key="1">
    <citation type="journal article" date="2020" name="Phytopathology">
        <title>Genome Sequence Resources of Colletotrichum truncatum, C. plurivorum, C. musicola, and C. sojae: Four Species Pathogenic to Soybean (Glycine max).</title>
        <authorList>
            <person name="Rogerio F."/>
            <person name="Boufleur T.R."/>
            <person name="Ciampi-Guillardi M."/>
            <person name="Sukno S.A."/>
            <person name="Thon M.R."/>
            <person name="Massola Junior N.S."/>
            <person name="Baroncelli R."/>
        </authorList>
    </citation>
    <scope>NUCLEOTIDE SEQUENCE [LARGE SCALE GENOMIC DNA]</scope>
    <source>
        <strain evidence="1 2">CMES1059</strain>
    </source>
</reference>
<gene>
    <name evidence="1" type="ORF">CTRU02_203803</name>
</gene>
<organism evidence="1 2">
    <name type="scientific">Colletotrichum truncatum</name>
    <name type="common">Anthracnose fungus</name>
    <name type="synonym">Colletotrichum capsici</name>
    <dbReference type="NCBI Taxonomy" id="5467"/>
    <lineage>
        <taxon>Eukaryota</taxon>
        <taxon>Fungi</taxon>
        <taxon>Dikarya</taxon>
        <taxon>Ascomycota</taxon>
        <taxon>Pezizomycotina</taxon>
        <taxon>Sordariomycetes</taxon>
        <taxon>Hypocreomycetidae</taxon>
        <taxon>Glomerellales</taxon>
        <taxon>Glomerellaceae</taxon>
        <taxon>Colletotrichum</taxon>
        <taxon>Colletotrichum truncatum species complex</taxon>
    </lineage>
</organism>